<dbReference type="InterPro" id="IPR002052">
    <property type="entry name" value="DNA_methylase_N6_adenine_CS"/>
</dbReference>
<evidence type="ECO:0000313" key="2">
    <source>
        <dbReference type="EMBL" id="GMH85257.1"/>
    </source>
</evidence>
<dbReference type="EMBL" id="BLQM01000356">
    <property type="protein sequence ID" value="GMH85257.1"/>
    <property type="molecule type" value="Genomic_DNA"/>
</dbReference>
<accession>A0A9W7B7G2</accession>
<feature type="region of interest" description="Disordered" evidence="1">
    <location>
        <begin position="225"/>
        <end position="295"/>
    </location>
</feature>
<dbReference type="GO" id="GO:0032259">
    <property type="term" value="P:methylation"/>
    <property type="evidence" value="ECO:0007669"/>
    <property type="project" value="InterPro"/>
</dbReference>
<protein>
    <submittedName>
        <fullName evidence="2">Uncharacterized protein</fullName>
    </submittedName>
</protein>
<feature type="compositionally biased region" description="Basic and acidic residues" evidence="1">
    <location>
        <begin position="252"/>
        <end position="270"/>
    </location>
</feature>
<sequence>MSSAPSSSSPSFPFKHDFNDSFETPLLAYTHLSPLITHLKSLKKNSNSNKHFKVYDPYYCRGTASLHITSLYSRNNDLTCINVNRDFYRDLEEGECPEFDFLVTNPPYSEDHKRRCLDAVRETLNTPYGYAVLMPEYVKEKSYYRDKLFQPISEDDESDKSTQMWVDFIILPSVVYDYVHFEGKGFSKSPFKSAWFCRVRGCDWESIYSGYASFDGVNILLGGGGRKRRKGPKKRKRGGGGEGGYGRNVRVNNEKGRRDAEVKRKEKIKETQPTPQINTNSKYRDGEGKRTKKRF</sequence>
<evidence type="ECO:0000256" key="1">
    <source>
        <dbReference type="SAM" id="MobiDB-lite"/>
    </source>
</evidence>
<dbReference type="PANTHER" id="PTHR39444:SF3">
    <property type="entry name" value="SITE-SPECIFIC DNA-METHYLTRANSFERASE (ADENINE-SPECIFIC)"/>
    <property type="match status" value="1"/>
</dbReference>
<feature type="compositionally biased region" description="Basic residues" evidence="1">
    <location>
        <begin position="225"/>
        <end position="238"/>
    </location>
</feature>
<proteinExistence type="predicted"/>
<feature type="compositionally biased region" description="Polar residues" evidence="1">
    <location>
        <begin position="271"/>
        <end position="281"/>
    </location>
</feature>
<name>A0A9W7B7G2_9STRA</name>
<dbReference type="AlphaFoldDB" id="A0A9W7B7G2"/>
<reference evidence="3" key="1">
    <citation type="journal article" date="2023" name="Commun. Biol.">
        <title>Genome analysis of Parmales, the sister group of diatoms, reveals the evolutionary specialization of diatoms from phago-mixotrophs to photoautotrophs.</title>
        <authorList>
            <person name="Ban H."/>
            <person name="Sato S."/>
            <person name="Yoshikawa S."/>
            <person name="Yamada K."/>
            <person name="Nakamura Y."/>
            <person name="Ichinomiya M."/>
            <person name="Sato N."/>
            <person name="Blanc-Mathieu R."/>
            <person name="Endo H."/>
            <person name="Kuwata A."/>
            <person name="Ogata H."/>
        </authorList>
    </citation>
    <scope>NUCLEOTIDE SEQUENCE [LARGE SCALE GENOMIC DNA]</scope>
</reference>
<gene>
    <name evidence="2" type="ORF">TL16_g10174</name>
</gene>
<dbReference type="PANTHER" id="PTHR39444">
    <property type="entry name" value="SITE-SPECIFIC DNA-METHYLTRANSFERASE (ADENINE-SPECIFIC)"/>
    <property type="match status" value="1"/>
</dbReference>
<organism evidence="2 3">
    <name type="scientific">Triparma laevis f. inornata</name>
    <dbReference type="NCBI Taxonomy" id="1714386"/>
    <lineage>
        <taxon>Eukaryota</taxon>
        <taxon>Sar</taxon>
        <taxon>Stramenopiles</taxon>
        <taxon>Ochrophyta</taxon>
        <taxon>Bolidophyceae</taxon>
        <taxon>Parmales</taxon>
        <taxon>Triparmaceae</taxon>
        <taxon>Triparma</taxon>
    </lineage>
</organism>
<dbReference type="Proteomes" id="UP001162640">
    <property type="component" value="Unassembled WGS sequence"/>
</dbReference>
<dbReference type="GO" id="GO:0003676">
    <property type="term" value="F:nucleic acid binding"/>
    <property type="evidence" value="ECO:0007669"/>
    <property type="project" value="InterPro"/>
</dbReference>
<dbReference type="PROSITE" id="PS00092">
    <property type="entry name" value="N6_MTASE"/>
    <property type="match status" value="1"/>
</dbReference>
<evidence type="ECO:0000313" key="3">
    <source>
        <dbReference type="Proteomes" id="UP001162640"/>
    </source>
</evidence>
<dbReference type="GO" id="GO:0008168">
    <property type="term" value="F:methyltransferase activity"/>
    <property type="evidence" value="ECO:0007669"/>
    <property type="project" value="InterPro"/>
</dbReference>
<comment type="caution">
    <text evidence="2">The sequence shown here is derived from an EMBL/GenBank/DDBJ whole genome shotgun (WGS) entry which is preliminary data.</text>
</comment>